<accession>A0A212FI46</accession>
<dbReference type="AlphaFoldDB" id="A0A212FI46"/>
<evidence type="ECO:0000313" key="2">
    <source>
        <dbReference type="Proteomes" id="UP000007151"/>
    </source>
</evidence>
<dbReference type="GO" id="GO:0003964">
    <property type="term" value="F:RNA-directed DNA polymerase activity"/>
    <property type="evidence" value="ECO:0007669"/>
    <property type="project" value="UniProtKB-KW"/>
</dbReference>
<proteinExistence type="predicted"/>
<evidence type="ECO:0000313" key="1">
    <source>
        <dbReference type="EMBL" id="OWR53415.1"/>
    </source>
</evidence>
<protein>
    <submittedName>
        <fullName evidence="1">Endonuclease-reverse transcriptase</fullName>
    </submittedName>
</protein>
<organism evidence="1 2">
    <name type="scientific">Danaus plexippus plexippus</name>
    <dbReference type="NCBI Taxonomy" id="278856"/>
    <lineage>
        <taxon>Eukaryota</taxon>
        <taxon>Metazoa</taxon>
        <taxon>Ecdysozoa</taxon>
        <taxon>Arthropoda</taxon>
        <taxon>Hexapoda</taxon>
        <taxon>Insecta</taxon>
        <taxon>Pterygota</taxon>
        <taxon>Neoptera</taxon>
        <taxon>Endopterygota</taxon>
        <taxon>Lepidoptera</taxon>
        <taxon>Glossata</taxon>
        <taxon>Ditrysia</taxon>
        <taxon>Papilionoidea</taxon>
        <taxon>Nymphalidae</taxon>
        <taxon>Danainae</taxon>
        <taxon>Danaini</taxon>
        <taxon>Danaina</taxon>
        <taxon>Danaus</taxon>
        <taxon>Danaus</taxon>
    </lineage>
</organism>
<reference evidence="1 2" key="1">
    <citation type="journal article" date="2011" name="Cell">
        <title>The monarch butterfly genome yields insights into long-distance migration.</title>
        <authorList>
            <person name="Zhan S."/>
            <person name="Merlin C."/>
            <person name="Boore J.L."/>
            <person name="Reppert S.M."/>
        </authorList>
    </citation>
    <scope>NUCLEOTIDE SEQUENCE [LARGE SCALE GENOMIC DNA]</scope>
    <source>
        <strain evidence="1">F-2</strain>
    </source>
</reference>
<name>A0A212FI46_DANPL</name>
<keyword evidence="1" id="KW-0540">Nuclease</keyword>
<dbReference type="Proteomes" id="UP000007151">
    <property type="component" value="Unassembled WGS sequence"/>
</dbReference>
<comment type="caution">
    <text evidence="1">The sequence shown here is derived from an EMBL/GenBank/DDBJ whole genome shotgun (WGS) entry which is preliminary data.</text>
</comment>
<dbReference type="GO" id="GO:0004519">
    <property type="term" value="F:endonuclease activity"/>
    <property type="evidence" value="ECO:0007669"/>
    <property type="project" value="UniProtKB-KW"/>
</dbReference>
<keyword evidence="1" id="KW-0255">Endonuclease</keyword>
<dbReference type="InParanoid" id="A0A212FI46"/>
<sequence>MSVYMRGPKGLIKASSFTALQIDQTSTL</sequence>
<keyword evidence="2" id="KW-1185">Reference proteome</keyword>
<keyword evidence="1" id="KW-0378">Hydrolase</keyword>
<dbReference type="KEGG" id="dpl:KGM_202027A"/>
<gene>
    <name evidence="1" type="ORF">KGM_202027A</name>
</gene>
<feature type="non-terminal residue" evidence="1">
    <location>
        <position position="28"/>
    </location>
</feature>
<dbReference type="EMBL" id="AGBW02008431">
    <property type="protein sequence ID" value="OWR53415.1"/>
    <property type="molecule type" value="Genomic_DNA"/>
</dbReference>